<evidence type="ECO:0000313" key="2">
    <source>
        <dbReference type="Proteomes" id="UP000501868"/>
    </source>
</evidence>
<name>A0A6H1P3G2_PRIMG</name>
<sequence length="186" mass="21510">MVKDIRFKFMPYYDDMDAEDYHNFDLWGKLDILIDGVSFFSNYNYPENGGPLRMTKEGFVGQLATFLSELPEVPQRLLDEEIVVVEDDSTSKCLVFSLRENIVSFAICEYESTLPPWQIGIYYDGVGVSHSEKIPQTDKNIIEIIQFNQGLKNGLQNFIQELIEQYPNIIKDESFINIRNTVDSIN</sequence>
<accession>A0A6H1P3G2</accession>
<reference evidence="1 2" key="2">
    <citation type="submission" date="2020-04" db="EMBL/GenBank/DDBJ databases">
        <authorList>
            <person name="Fomenkov A."/>
            <person name="Anton B.P."/>
            <person name="Roberts R.J."/>
        </authorList>
    </citation>
    <scope>NUCLEOTIDE SEQUENCE [LARGE SCALE GENOMIC DNA]</scope>
    <source>
        <strain evidence="1 2">S2</strain>
    </source>
</reference>
<dbReference type="AlphaFoldDB" id="A0A6H1P3G2"/>
<proteinExistence type="predicted"/>
<gene>
    <name evidence="1" type="ORF">HFZ78_16510</name>
</gene>
<dbReference type="EMBL" id="CP051128">
    <property type="protein sequence ID" value="QIZ08130.1"/>
    <property type="molecule type" value="Genomic_DNA"/>
</dbReference>
<organism evidence="1 2">
    <name type="scientific">Priestia megaterium</name>
    <name type="common">Bacillus megaterium</name>
    <dbReference type="NCBI Taxonomy" id="1404"/>
    <lineage>
        <taxon>Bacteria</taxon>
        <taxon>Bacillati</taxon>
        <taxon>Bacillota</taxon>
        <taxon>Bacilli</taxon>
        <taxon>Bacillales</taxon>
        <taxon>Bacillaceae</taxon>
        <taxon>Priestia</taxon>
    </lineage>
</organism>
<protein>
    <submittedName>
        <fullName evidence="1">Uncharacterized protein</fullName>
    </submittedName>
</protein>
<reference evidence="1 2" key="1">
    <citation type="submission" date="2020-04" db="EMBL/GenBank/DDBJ databases">
        <title>Genome-Wide Identification of 5-Methylcytosine Sites in Bacterial Genomes By High-Throughput Sequencing of MspJI Restriction Fragments.</title>
        <authorList>
            <person name="Wu V."/>
        </authorList>
    </citation>
    <scope>NUCLEOTIDE SEQUENCE [LARGE SCALE GENOMIC DNA]</scope>
    <source>
        <strain evidence="1 2">S2</strain>
    </source>
</reference>
<dbReference type="Proteomes" id="UP000501868">
    <property type="component" value="Chromosome"/>
</dbReference>
<evidence type="ECO:0000313" key="1">
    <source>
        <dbReference type="EMBL" id="QIZ08130.1"/>
    </source>
</evidence>